<keyword evidence="13" id="KW-1185">Reference proteome</keyword>
<comment type="caution">
    <text evidence="12">The sequence shown here is derived from an EMBL/GenBank/DDBJ whole genome shotgun (WGS) entry which is preliminary data.</text>
</comment>
<reference evidence="12 13" key="1">
    <citation type="journal article" date="2018" name="Gigascience">
        <title>Genomes of trombidid mites reveal novel predicted allergens and laterally-transferred genes associated with secondary metabolism.</title>
        <authorList>
            <person name="Dong X."/>
            <person name="Chaisiri K."/>
            <person name="Xia D."/>
            <person name="Armstrong S.D."/>
            <person name="Fang Y."/>
            <person name="Donnelly M.J."/>
            <person name="Kadowaki T."/>
            <person name="McGarry J.W."/>
            <person name="Darby A.C."/>
            <person name="Makepeace B.L."/>
        </authorList>
    </citation>
    <scope>NUCLEOTIDE SEQUENCE [LARGE SCALE GENOMIC DNA]</scope>
    <source>
        <strain evidence="12">UoL-UT</strain>
    </source>
</reference>
<feature type="binding site" evidence="10">
    <location>
        <begin position="93"/>
        <end position="97"/>
    </location>
    <ligand>
        <name>GTP</name>
        <dbReference type="ChEBI" id="CHEBI:37565"/>
    </ligand>
</feature>
<keyword evidence="7" id="KW-0564">Palmitate</keyword>
<evidence type="ECO:0000256" key="1">
    <source>
        <dbReference type="ARBA" id="ARBA00006628"/>
    </source>
</evidence>
<dbReference type="InterPro" id="IPR027417">
    <property type="entry name" value="P-loop_NTPase"/>
</dbReference>
<keyword evidence="8" id="KW-0807">Transducer</keyword>
<name>A0A443SEK9_9ACAR</name>
<evidence type="ECO:0000256" key="11">
    <source>
        <dbReference type="PIRSR" id="PIRSR601019-2"/>
    </source>
</evidence>
<dbReference type="OrthoDB" id="5817230at2759"/>
<keyword evidence="6 10" id="KW-0342">GTP-binding</keyword>
<dbReference type="GO" id="GO:0001664">
    <property type="term" value="F:G protein-coupled receptor binding"/>
    <property type="evidence" value="ECO:0007669"/>
    <property type="project" value="TreeGrafter"/>
</dbReference>
<dbReference type="GO" id="GO:0031683">
    <property type="term" value="F:G-protein beta/gamma-subunit complex binding"/>
    <property type="evidence" value="ECO:0007669"/>
    <property type="project" value="InterPro"/>
</dbReference>
<evidence type="ECO:0000256" key="10">
    <source>
        <dbReference type="PIRSR" id="PIRSR601019-1"/>
    </source>
</evidence>
<dbReference type="GO" id="GO:0005834">
    <property type="term" value="C:heterotrimeric G-protein complex"/>
    <property type="evidence" value="ECO:0007669"/>
    <property type="project" value="TreeGrafter"/>
</dbReference>
<organism evidence="12 13">
    <name type="scientific">Leptotrombidium deliense</name>
    <dbReference type="NCBI Taxonomy" id="299467"/>
    <lineage>
        <taxon>Eukaryota</taxon>
        <taxon>Metazoa</taxon>
        <taxon>Ecdysozoa</taxon>
        <taxon>Arthropoda</taxon>
        <taxon>Chelicerata</taxon>
        <taxon>Arachnida</taxon>
        <taxon>Acari</taxon>
        <taxon>Acariformes</taxon>
        <taxon>Trombidiformes</taxon>
        <taxon>Prostigmata</taxon>
        <taxon>Anystina</taxon>
        <taxon>Parasitengona</taxon>
        <taxon>Trombiculoidea</taxon>
        <taxon>Trombiculidae</taxon>
        <taxon>Leptotrombidium</taxon>
    </lineage>
</organism>
<evidence type="ECO:0000313" key="12">
    <source>
        <dbReference type="EMBL" id="RWS25947.1"/>
    </source>
</evidence>
<dbReference type="InterPro" id="IPR001408">
    <property type="entry name" value="Gprotein_alpha_I"/>
</dbReference>
<dbReference type="GO" id="GO:0007188">
    <property type="term" value="P:adenylate cyclase-modulating G protein-coupled receptor signaling pathway"/>
    <property type="evidence" value="ECO:0007669"/>
    <property type="project" value="InterPro"/>
</dbReference>
<evidence type="ECO:0000256" key="3">
    <source>
        <dbReference type="ARBA" id="ARBA00022723"/>
    </source>
</evidence>
<keyword evidence="5 11" id="KW-0460">Magnesium</keyword>
<keyword evidence="9" id="KW-0449">Lipoprotein</keyword>
<keyword evidence="2" id="KW-0519">Myristate</keyword>
<proteinExistence type="inferred from homology"/>
<evidence type="ECO:0000256" key="6">
    <source>
        <dbReference type="ARBA" id="ARBA00023134"/>
    </source>
</evidence>
<evidence type="ECO:0000256" key="2">
    <source>
        <dbReference type="ARBA" id="ARBA00022707"/>
    </source>
</evidence>
<feature type="binding site" evidence="10">
    <location>
        <position position="218"/>
    </location>
    <ligand>
        <name>GTP</name>
        <dbReference type="ChEBI" id="CHEBI:37565"/>
    </ligand>
</feature>
<dbReference type="EMBL" id="NCKV01003213">
    <property type="protein sequence ID" value="RWS25947.1"/>
    <property type="molecule type" value="Genomic_DNA"/>
</dbReference>
<dbReference type="PRINTS" id="PR00441">
    <property type="entry name" value="GPROTEINAI"/>
</dbReference>
<evidence type="ECO:0000256" key="5">
    <source>
        <dbReference type="ARBA" id="ARBA00022842"/>
    </source>
</evidence>
<feature type="binding site" evidence="11">
    <location>
        <position position="74"/>
    </location>
    <ligand>
        <name>Mg(2+)</name>
        <dbReference type="ChEBI" id="CHEBI:18420"/>
    </ligand>
</feature>
<evidence type="ECO:0000256" key="4">
    <source>
        <dbReference type="ARBA" id="ARBA00022741"/>
    </source>
</evidence>
<dbReference type="CDD" id="cd00066">
    <property type="entry name" value="G-alpha"/>
    <property type="match status" value="1"/>
</dbReference>
<dbReference type="GO" id="GO:0005525">
    <property type="term" value="F:GTP binding"/>
    <property type="evidence" value="ECO:0007669"/>
    <property type="project" value="UniProtKB-KW"/>
</dbReference>
<keyword evidence="4 10" id="KW-0547">Nucleotide-binding</keyword>
<dbReference type="SMART" id="SM00275">
    <property type="entry name" value="G_alpha"/>
    <property type="match status" value="1"/>
</dbReference>
<dbReference type="InterPro" id="IPR001019">
    <property type="entry name" value="Gprotein_alpha_su"/>
</dbReference>
<dbReference type="SUPFAM" id="SSF52540">
    <property type="entry name" value="P-loop containing nucleoside triphosphate hydrolases"/>
    <property type="match status" value="1"/>
</dbReference>
<dbReference type="AlphaFoldDB" id="A0A443SEK9"/>
<feature type="binding site" evidence="10">
    <location>
        <begin position="162"/>
        <end position="165"/>
    </location>
    <ligand>
        <name>GTP</name>
        <dbReference type="ChEBI" id="CHEBI:37565"/>
    </ligand>
</feature>
<dbReference type="Proteomes" id="UP000288716">
    <property type="component" value="Unassembled WGS sequence"/>
</dbReference>
<keyword evidence="3 11" id="KW-0479">Metal-binding</keyword>
<evidence type="ECO:0000256" key="9">
    <source>
        <dbReference type="ARBA" id="ARBA00023288"/>
    </source>
</evidence>
<dbReference type="PROSITE" id="PS51882">
    <property type="entry name" value="G_ALPHA"/>
    <property type="match status" value="1"/>
</dbReference>
<dbReference type="STRING" id="299467.A0A443SEK9"/>
<dbReference type="Gene3D" id="3.40.50.300">
    <property type="entry name" value="P-loop containing nucleotide triphosphate hydrolases"/>
    <property type="match status" value="1"/>
</dbReference>
<evidence type="ECO:0000256" key="8">
    <source>
        <dbReference type="ARBA" id="ARBA00023224"/>
    </source>
</evidence>
<dbReference type="PRINTS" id="PR00318">
    <property type="entry name" value="GPROTEINA"/>
</dbReference>
<evidence type="ECO:0000313" key="13">
    <source>
        <dbReference type="Proteomes" id="UP000288716"/>
    </source>
</evidence>
<dbReference type="Pfam" id="PF00503">
    <property type="entry name" value="G-alpha"/>
    <property type="match status" value="1"/>
</dbReference>
<dbReference type="VEuPathDB" id="VectorBase:LDEU006094"/>
<gene>
    <name evidence="12" type="ORF">B4U80_07498</name>
</gene>
<dbReference type="GO" id="GO:0046872">
    <property type="term" value="F:metal ion binding"/>
    <property type="evidence" value="ECO:0007669"/>
    <property type="project" value="UniProtKB-KW"/>
</dbReference>
<accession>A0A443SEK9</accession>
<dbReference type="PANTHER" id="PTHR10218:SF362">
    <property type="entry name" value="G PROTEIN ALPHA O SUBUNIT"/>
    <property type="match status" value="1"/>
</dbReference>
<comment type="similarity">
    <text evidence="1">Belongs to the G-alpha family. G(i/o/t/z) subfamily.</text>
</comment>
<dbReference type="GO" id="GO:0003924">
    <property type="term" value="F:GTPase activity"/>
    <property type="evidence" value="ECO:0007669"/>
    <property type="project" value="InterPro"/>
</dbReference>
<dbReference type="PANTHER" id="PTHR10218">
    <property type="entry name" value="GTP-BINDING PROTEIN ALPHA SUBUNIT"/>
    <property type="match status" value="1"/>
</dbReference>
<sequence>MVIDFVSWIKDGDMVSDEIFSTRRRLWLDSRVQKCLKYSNENQLNNLSKKVTGGSHSTRMIHHVSDFNYSQGNTTGIAEVHFSVNDLNFKIFDVSGQRSERKKWIHYFADVTAIIFCVPMSEYDQALQEDIKTNRLQDSLKLFDSICNNKWLNDTPIILFLNNVDEFKLKIKKSPLTICFPKYTGKQEFEEAFAYIKDKFKAMNKSKTREILCYMTSAKDIANIDFVYHVVSELLTCECGSHITKLKQKYRNFN</sequence>
<protein>
    <submittedName>
        <fullName evidence="12">Guanine nucleotide-binding protein G(O) subunit alpha 1-like protein</fullName>
    </submittedName>
</protein>
<dbReference type="GO" id="GO:0005737">
    <property type="term" value="C:cytoplasm"/>
    <property type="evidence" value="ECO:0007669"/>
    <property type="project" value="TreeGrafter"/>
</dbReference>
<evidence type="ECO:0000256" key="7">
    <source>
        <dbReference type="ARBA" id="ARBA00023139"/>
    </source>
</evidence>
<dbReference type="FunFam" id="3.40.50.300:FF:003800">
    <property type="entry name" value="Guanine nucleotide-binding protein G(k) subunit alpha"/>
    <property type="match status" value="1"/>
</dbReference>